<evidence type="ECO:0000313" key="2">
    <source>
        <dbReference type="Proteomes" id="UP000321943"/>
    </source>
</evidence>
<dbReference type="EMBL" id="AP019829">
    <property type="protein sequence ID" value="BBM42759.1"/>
    <property type="molecule type" value="Genomic_DNA"/>
</dbReference>
<gene>
    <name evidence="1" type="ORF">JCM16777_1009</name>
</gene>
<sequence>MEKNKVYLSLGGNIGDRKGYIQKAIKMIGKINGIKILGKSGLYDMKLL</sequence>
<protein>
    <recommendedName>
        <fullName evidence="3">6-hydroxymethyl-7,8-dihydropterin pyrophosphokinase</fullName>
    </recommendedName>
</protein>
<dbReference type="AlphaFoldDB" id="A0A7U6LAD4"/>
<evidence type="ECO:0008006" key="3">
    <source>
        <dbReference type="Google" id="ProtNLM"/>
    </source>
</evidence>
<name>A0A7U6LAD4_9FUSO</name>
<accession>A0A7U6LAD4</accession>
<dbReference type="GeneID" id="84805496"/>
<dbReference type="RefSeq" id="WP_018497941.1">
    <property type="nucleotide sequence ID" value="NZ_AP019829.2"/>
</dbReference>
<dbReference type="Gene3D" id="3.30.70.560">
    <property type="entry name" value="7,8-Dihydro-6-hydroxymethylpterin-pyrophosphokinase HPPK"/>
    <property type="match status" value="1"/>
</dbReference>
<dbReference type="Proteomes" id="UP000321943">
    <property type="component" value="Chromosome"/>
</dbReference>
<dbReference type="InterPro" id="IPR035907">
    <property type="entry name" value="Hppk_sf"/>
</dbReference>
<organism evidence="1 2">
    <name type="scientific">Leptotrichia wadei</name>
    <dbReference type="NCBI Taxonomy" id="157687"/>
    <lineage>
        <taxon>Bacteria</taxon>
        <taxon>Fusobacteriati</taxon>
        <taxon>Fusobacteriota</taxon>
        <taxon>Fusobacteriia</taxon>
        <taxon>Fusobacteriales</taxon>
        <taxon>Leptotrichiaceae</taxon>
        <taxon>Leptotrichia</taxon>
    </lineage>
</organism>
<dbReference type="KEGG" id="lwd:JCM16777_1009"/>
<reference evidence="1 2" key="1">
    <citation type="submission" date="2019-07" db="EMBL/GenBank/DDBJ databases">
        <title>Complete Genome Sequence of Leptotrichia wadei Strain JCM16777.</title>
        <authorList>
            <person name="Watanabe S."/>
            <person name="Cui L."/>
        </authorList>
    </citation>
    <scope>NUCLEOTIDE SEQUENCE [LARGE SCALE GENOMIC DNA]</scope>
    <source>
        <strain evidence="1 2">JCM16777</strain>
    </source>
</reference>
<proteinExistence type="predicted"/>
<evidence type="ECO:0000313" key="1">
    <source>
        <dbReference type="EMBL" id="BBM42759.1"/>
    </source>
</evidence>
<dbReference type="SUPFAM" id="SSF55083">
    <property type="entry name" value="6-hydroxymethyl-7,8-dihydropterin pyrophosphokinase, HPPK"/>
    <property type="match status" value="1"/>
</dbReference>